<dbReference type="PANTHER" id="PTHR45703">
    <property type="entry name" value="DYNEIN HEAVY CHAIN"/>
    <property type="match status" value="1"/>
</dbReference>
<dbReference type="InterPro" id="IPR041658">
    <property type="entry name" value="AAA_lid_11"/>
</dbReference>
<gene>
    <name evidence="16" type="ORF">Pfra01_003046900</name>
</gene>
<comment type="caution">
    <text evidence="16">The sequence shown here is derived from an EMBL/GenBank/DDBJ whole genome shotgun (WGS) entry which is preliminary data.</text>
</comment>
<proteinExistence type="predicted"/>
<feature type="region of interest" description="Disordered" evidence="14">
    <location>
        <begin position="138"/>
        <end position="157"/>
    </location>
</feature>
<evidence type="ECO:0000256" key="1">
    <source>
        <dbReference type="ARBA" id="ARBA00004430"/>
    </source>
</evidence>
<dbReference type="InterPro" id="IPR043157">
    <property type="entry name" value="Dynein_AAA1S"/>
</dbReference>
<name>A0A9W6YR79_9STRA</name>
<keyword evidence="12" id="KW-0966">Cell projection</keyword>
<feature type="compositionally biased region" description="Basic and acidic residues" evidence="14">
    <location>
        <begin position="1"/>
        <end position="33"/>
    </location>
</feature>
<evidence type="ECO:0000256" key="8">
    <source>
        <dbReference type="ARBA" id="ARBA00023054"/>
    </source>
</evidence>
<dbReference type="InterPro" id="IPR004273">
    <property type="entry name" value="Dynein_heavy_D6_P-loop"/>
</dbReference>
<feature type="region of interest" description="Disordered" evidence="14">
    <location>
        <begin position="1"/>
        <end position="121"/>
    </location>
</feature>
<evidence type="ECO:0000256" key="7">
    <source>
        <dbReference type="ARBA" id="ARBA00023017"/>
    </source>
</evidence>
<dbReference type="GO" id="GO:0045505">
    <property type="term" value="F:dynein intermediate chain binding"/>
    <property type="evidence" value="ECO:0007669"/>
    <property type="project" value="InterPro"/>
</dbReference>
<evidence type="ECO:0000256" key="2">
    <source>
        <dbReference type="ARBA" id="ARBA00022490"/>
    </source>
</evidence>
<dbReference type="InterPro" id="IPR042219">
    <property type="entry name" value="AAA_lid_11_sf"/>
</dbReference>
<dbReference type="FunFam" id="3.40.50.300:FF:000044">
    <property type="entry name" value="Dynein heavy chain 5, axonemal"/>
    <property type="match status" value="1"/>
</dbReference>
<dbReference type="PANTHER" id="PTHR45703:SF36">
    <property type="entry name" value="DYNEIN HEAVY CHAIN, CYTOPLASMIC"/>
    <property type="match status" value="1"/>
</dbReference>
<feature type="compositionally biased region" description="Polar residues" evidence="14">
    <location>
        <begin position="4613"/>
        <end position="4630"/>
    </location>
</feature>
<dbReference type="Gene3D" id="1.20.920.20">
    <property type="match status" value="1"/>
</dbReference>
<evidence type="ECO:0000259" key="15">
    <source>
        <dbReference type="SMART" id="SM00382"/>
    </source>
</evidence>
<dbReference type="GO" id="GO:0008569">
    <property type="term" value="F:minus-end-directed microtubule motor activity"/>
    <property type="evidence" value="ECO:0007669"/>
    <property type="project" value="InterPro"/>
</dbReference>
<dbReference type="InterPro" id="IPR013602">
    <property type="entry name" value="Dynein_heavy_linker"/>
</dbReference>
<keyword evidence="2" id="KW-0963">Cytoplasm</keyword>
<dbReference type="InterPro" id="IPR042222">
    <property type="entry name" value="Dynein_2_N"/>
</dbReference>
<dbReference type="Gene3D" id="1.20.920.30">
    <property type="match status" value="1"/>
</dbReference>
<dbReference type="Pfam" id="PF12781">
    <property type="entry name" value="AAA_9"/>
    <property type="match status" value="1"/>
</dbReference>
<feature type="compositionally biased region" description="Polar residues" evidence="14">
    <location>
        <begin position="85"/>
        <end position="109"/>
    </location>
</feature>
<dbReference type="FunFam" id="3.40.50.300:FF:000153">
    <property type="entry name" value="Dynein axonemal heavy chain 1"/>
    <property type="match status" value="1"/>
</dbReference>
<dbReference type="Pfam" id="PF03028">
    <property type="entry name" value="Dynein_heavy"/>
    <property type="match status" value="1"/>
</dbReference>
<dbReference type="FunFam" id="1.10.8.1220:FF:000001">
    <property type="entry name" value="Dynein axonemal heavy chain 5"/>
    <property type="match status" value="1"/>
</dbReference>
<feature type="region of interest" description="Disordered" evidence="14">
    <location>
        <begin position="4611"/>
        <end position="4631"/>
    </location>
</feature>
<keyword evidence="7" id="KW-0243">Dynein</keyword>
<dbReference type="Gene3D" id="1.20.58.1120">
    <property type="match status" value="1"/>
</dbReference>
<feature type="region of interest" description="Disordered" evidence="14">
    <location>
        <begin position="500"/>
        <end position="525"/>
    </location>
</feature>
<dbReference type="InterPro" id="IPR024743">
    <property type="entry name" value="Dynein_HC_stalk"/>
</dbReference>
<dbReference type="Pfam" id="PF18199">
    <property type="entry name" value="Dynein_C"/>
    <property type="match status" value="2"/>
</dbReference>
<feature type="compositionally biased region" description="Basic and acidic residues" evidence="14">
    <location>
        <begin position="111"/>
        <end position="121"/>
    </location>
</feature>
<keyword evidence="5" id="KW-0547">Nucleotide-binding</keyword>
<dbReference type="GO" id="GO:0005524">
    <property type="term" value="F:ATP binding"/>
    <property type="evidence" value="ECO:0007669"/>
    <property type="project" value="UniProtKB-KW"/>
</dbReference>
<protein>
    <submittedName>
        <fullName evidence="16">Unnamed protein product</fullName>
    </submittedName>
</protein>
<keyword evidence="3" id="KW-0493">Microtubule</keyword>
<evidence type="ECO:0000256" key="12">
    <source>
        <dbReference type="ARBA" id="ARBA00023273"/>
    </source>
</evidence>
<keyword evidence="8 13" id="KW-0175">Coiled coil</keyword>
<dbReference type="Proteomes" id="UP001165121">
    <property type="component" value="Unassembled WGS sequence"/>
</dbReference>
<dbReference type="GO" id="GO:0005874">
    <property type="term" value="C:microtubule"/>
    <property type="evidence" value="ECO:0007669"/>
    <property type="project" value="UniProtKB-KW"/>
</dbReference>
<dbReference type="Pfam" id="PF12774">
    <property type="entry name" value="AAA_6"/>
    <property type="match status" value="1"/>
</dbReference>
<dbReference type="Pfam" id="PF22597">
    <property type="entry name" value="DYN_lid"/>
    <property type="match status" value="1"/>
</dbReference>
<keyword evidence="10" id="KW-0505">Motor protein</keyword>
<dbReference type="SUPFAM" id="SSF52540">
    <property type="entry name" value="P-loop containing nucleoside triphosphate hydrolases"/>
    <property type="match status" value="4"/>
</dbReference>
<dbReference type="Pfam" id="PF12775">
    <property type="entry name" value="AAA_7"/>
    <property type="match status" value="2"/>
</dbReference>
<dbReference type="InterPro" id="IPR041228">
    <property type="entry name" value="Dynein_C"/>
</dbReference>
<evidence type="ECO:0000256" key="9">
    <source>
        <dbReference type="ARBA" id="ARBA00023069"/>
    </source>
</evidence>
<dbReference type="Gene3D" id="3.20.180.20">
    <property type="entry name" value="Dynein heavy chain, N-terminal domain 2"/>
    <property type="match status" value="1"/>
</dbReference>
<dbReference type="Gene3D" id="1.20.1270.280">
    <property type="match status" value="1"/>
</dbReference>
<dbReference type="InterPro" id="IPR043160">
    <property type="entry name" value="Dynein_C_barrel"/>
</dbReference>
<keyword evidence="9" id="KW-0969">Cilium</keyword>
<feature type="domain" description="AAA+ ATPase" evidence="15">
    <location>
        <begin position="2340"/>
        <end position="2511"/>
    </location>
</feature>
<dbReference type="InterPro" id="IPR003593">
    <property type="entry name" value="AAA+_ATPase"/>
</dbReference>
<evidence type="ECO:0000256" key="4">
    <source>
        <dbReference type="ARBA" id="ARBA00022737"/>
    </source>
</evidence>
<keyword evidence="6" id="KW-0067">ATP-binding</keyword>
<evidence type="ECO:0000313" key="16">
    <source>
        <dbReference type="EMBL" id="GMG17952.1"/>
    </source>
</evidence>
<dbReference type="FunFam" id="3.40.50.300:FF:000049">
    <property type="entry name" value="Dynein, axonemal, heavy chain 5"/>
    <property type="match status" value="1"/>
</dbReference>
<feature type="compositionally biased region" description="Polar residues" evidence="14">
    <location>
        <begin position="2842"/>
        <end position="2851"/>
    </location>
</feature>
<evidence type="ECO:0000256" key="6">
    <source>
        <dbReference type="ARBA" id="ARBA00022840"/>
    </source>
</evidence>
<feature type="region of interest" description="Disordered" evidence="14">
    <location>
        <begin position="2832"/>
        <end position="2853"/>
    </location>
</feature>
<dbReference type="Gene3D" id="3.10.490.20">
    <property type="match status" value="1"/>
</dbReference>
<comment type="subcellular location">
    <subcellularLocation>
        <location evidence="1">Cytoplasm</location>
        <location evidence="1">Cytoskeleton</location>
        <location evidence="1">Cilium axoneme</location>
    </subcellularLocation>
</comment>
<dbReference type="GO" id="GO:0051959">
    <property type="term" value="F:dynein light intermediate chain binding"/>
    <property type="evidence" value="ECO:0007669"/>
    <property type="project" value="InterPro"/>
</dbReference>
<dbReference type="InterPro" id="IPR027417">
    <property type="entry name" value="P-loop_NTPase"/>
</dbReference>
<dbReference type="InterPro" id="IPR042228">
    <property type="entry name" value="Dynein_linker_3"/>
</dbReference>
<evidence type="ECO:0000256" key="5">
    <source>
        <dbReference type="ARBA" id="ARBA00022741"/>
    </source>
</evidence>
<organism evidence="16 17">
    <name type="scientific">Phytophthora fragariaefolia</name>
    <dbReference type="NCBI Taxonomy" id="1490495"/>
    <lineage>
        <taxon>Eukaryota</taxon>
        <taxon>Sar</taxon>
        <taxon>Stramenopiles</taxon>
        <taxon>Oomycota</taxon>
        <taxon>Peronosporomycetes</taxon>
        <taxon>Peronosporales</taxon>
        <taxon>Peronosporaceae</taxon>
        <taxon>Phytophthora</taxon>
    </lineage>
</organism>
<evidence type="ECO:0000256" key="11">
    <source>
        <dbReference type="ARBA" id="ARBA00023212"/>
    </source>
</evidence>
<evidence type="ECO:0000256" key="14">
    <source>
        <dbReference type="SAM" id="MobiDB-lite"/>
    </source>
</evidence>
<feature type="coiled-coil region" evidence="13">
    <location>
        <begin position="3306"/>
        <end position="3368"/>
    </location>
</feature>
<dbReference type="GO" id="GO:0030286">
    <property type="term" value="C:dynein complex"/>
    <property type="evidence" value="ECO:0007669"/>
    <property type="project" value="UniProtKB-KW"/>
</dbReference>
<dbReference type="Pfam" id="PF08393">
    <property type="entry name" value="DHC_N2"/>
    <property type="match status" value="1"/>
</dbReference>
<evidence type="ECO:0000256" key="10">
    <source>
        <dbReference type="ARBA" id="ARBA00023175"/>
    </source>
</evidence>
<dbReference type="Pfam" id="PF17852">
    <property type="entry name" value="Dynein_AAA_lid"/>
    <property type="match status" value="1"/>
</dbReference>
<dbReference type="FunFam" id="1.20.58.1120:FF:000007">
    <property type="entry name" value="Dynein heavy chain 4"/>
    <property type="match status" value="1"/>
</dbReference>
<dbReference type="Gene3D" id="1.10.8.710">
    <property type="match status" value="1"/>
</dbReference>
<dbReference type="InterPro" id="IPR035699">
    <property type="entry name" value="AAA_6"/>
</dbReference>
<accession>A0A9W6YR79</accession>
<evidence type="ECO:0000256" key="3">
    <source>
        <dbReference type="ARBA" id="ARBA00022701"/>
    </source>
</evidence>
<dbReference type="Pfam" id="PF18198">
    <property type="entry name" value="AAA_lid_11"/>
    <property type="match status" value="1"/>
</dbReference>
<dbReference type="InterPro" id="IPR035706">
    <property type="entry name" value="AAA_9"/>
</dbReference>
<dbReference type="InterPro" id="IPR054354">
    <property type="entry name" value="DYNC2H1-like_lid"/>
</dbReference>
<dbReference type="InterPro" id="IPR041466">
    <property type="entry name" value="Dynein_AAA5_ext"/>
</dbReference>
<dbReference type="Pfam" id="PF12780">
    <property type="entry name" value="AAA_8"/>
    <property type="match status" value="2"/>
</dbReference>
<evidence type="ECO:0000256" key="13">
    <source>
        <dbReference type="SAM" id="Coils"/>
    </source>
</evidence>
<dbReference type="Gene3D" id="6.10.140.1060">
    <property type="match status" value="1"/>
</dbReference>
<reference evidence="16" key="1">
    <citation type="submission" date="2023-04" db="EMBL/GenBank/DDBJ databases">
        <title>Phytophthora fragariaefolia NBRC 109709.</title>
        <authorList>
            <person name="Ichikawa N."/>
            <person name="Sato H."/>
            <person name="Tonouchi N."/>
        </authorList>
    </citation>
    <scope>NUCLEOTIDE SEQUENCE</scope>
    <source>
        <strain evidence="16">NBRC 109709</strain>
    </source>
</reference>
<feature type="domain" description="AAA+ ATPase" evidence="15">
    <location>
        <begin position="1579"/>
        <end position="1717"/>
    </location>
</feature>
<dbReference type="SMART" id="SM00382">
    <property type="entry name" value="AAA"/>
    <property type="match status" value="2"/>
</dbReference>
<dbReference type="EMBL" id="BSXT01019167">
    <property type="protein sequence ID" value="GMG17952.1"/>
    <property type="molecule type" value="Genomic_DNA"/>
</dbReference>
<keyword evidence="4" id="KW-0677">Repeat</keyword>
<dbReference type="GO" id="GO:0007018">
    <property type="term" value="P:microtubule-based movement"/>
    <property type="evidence" value="ECO:0007669"/>
    <property type="project" value="InterPro"/>
</dbReference>
<dbReference type="FunFam" id="1.10.8.710:FF:000001">
    <property type="entry name" value="Dynein axonemal heavy chain 2"/>
    <property type="match status" value="1"/>
</dbReference>
<dbReference type="Gene3D" id="1.10.8.1220">
    <property type="match status" value="1"/>
</dbReference>
<dbReference type="Pfam" id="PF12777">
    <property type="entry name" value="MT"/>
    <property type="match status" value="1"/>
</dbReference>
<evidence type="ECO:0000313" key="17">
    <source>
        <dbReference type="Proteomes" id="UP001165121"/>
    </source>
</evidence>
<dbReference type="FunFam" id="1.20.920.20:FF:000001">
    <property type="entry name" value="dynein heavy chain 2, axonemal"/>
    <property type="match status" value="1"/>
</dbReference>
<keyword evidence="11" id="KW-0206">Cytoskeleton</keyword>
<dbReference type="Gene3D" id="1.20.140.100">
    <property type="entry name" value="Dynein heavy chain, N-terminal domain 2"/>
    <property type="match status" value="1"/>
</dbReference>
<dbReference type="InterPro" id="IPR024317">
    <property type="entry name" value="Dynein_heavy_chain_D4_dom"/>
</dbReference>
<dbReference type="Gene3D" id="1.10.8.720">
    <property type="entry name" value="Region D6 of dynein motor"/>
    <property type="match status" value="1"/>
</dbReference>
<dbReference type="OrthoDB" id="5593012at2759"/>
<keyword evidence="17" id="KW-1185">Reference proteome</keyword>
<sequence>MRDGARHGRPAEDPLPRKRRDGESSGRNQREDANGYTQRPLAASLNVNPTGAALIPSRPTSSAAAASTVQRKRLLASAGPKTVRENSSSGRFVHASQYSQKPHRSSTWYRSDPRVAEREPMSARDRYYVEQRAMTAPGGSRYQLRPPVTSGGDVANDGRTEEARKLMETPELEVTVEKSDRRCQEAVSENDTTRRGGLFARRHEVKTLAEKLVDKLSHRANDNSADNDSPVPYGLTTPSGAVPRDSFFYMRRVDSNPYNLEVTNHSRINPKDYFTVSRLGVTHFSPDGVDFLPLQRFERENYIFSLLIKVRNACLDLQEARLFDFEHPIGPGEVSAFAAETTNNTQQQQQLQQQPQKTYTLAEFSLRLKAQKIRVERLVDHFISDSEMMAKHACEKYLYSFLQSTGFNGSNPAGTSDDKRKRSSVVMNQRKESKTRREGNNAVDQKPMTYTERATMRTQCRRVTKFLRVVEFLVSDALLRMAISSTVSLKKSLITFIHDSNDEGDLSGSESPPGEDLRNKAGFSTLPNLTSKPPLIRVEVALKSGATNQLGSLPFPPRAKNMSTMIIVDSNATSDTTSKSTGATRENEKVSGVEEPMDMLEFTPSVEVLRLQLETLVFNGLSAVTNRERLLRNSMFKIYVEASLDDGAQDEDGDDDGGELSSATMDLDILIMEDATFVETLQGINSIVLDAYEHVEENCGELSVFLERYQENTRFCMEVSEASRHLDTDVHDFRELLDKYIQQTQQVDAVAESASCGLLLLDRTELNSLLKPSPRKCLDGLYKLIPIVFRLLNEKLVKELTSTNDRISTIPSTVEEFSESLAFLRELQANHDEMEEKYRCVRSLYHLLEEYRVKVTDTDQMNAFVLTQKRSQLKASIDLFETCCEQYTAKFGIELEARLPALVSKLTVISNALSNSSLFELKSDINDTIIYLTRVEGEIIQLETDVKLHFQYEKTLGLPQSTGFEELDELKADLTLKLGMWKMFKEWQVVVSVWEKQQFPDNIDFTTIADQVEHFYNRITGWEQRLSEGMGALCAHLKSCVDEYRATMPILTDLRCPSFEERHYVQLRELLGSGIRHLGSGRTVANAPVLTLGDLVQMHLSPYGPQINRIATEATQERLLKDMLTKIIVLWERLEFDVKPHKDSKEYYVLTSLETIYTILEESLVSMAMVLSSKFLSPIKDLALTWHKRLLLFQETFDAWIECQRQWIHLETIFSAPDIQKQLPNEGAVFLGVNQFWKDLMRRTRDQRGCLKVTGAILISINPSIGLKNAKDGGTGVGQALLDSLTKHNSSLERIEKSLEDYLEMKRRAFPRFYFISNDELLEILAHAKEPQVVQRHLPKCFDALVKLDINDEAMHSSGTASSVMTSQDIVAMVSPEGERVAFGRTLKARGNIEDWMNAVLVNMKTSLHRHVKTCLGDYQHSSRETWLFRHPAQAVAVVSSIIWAKECEFCFRSRSQDPVRDLSLWHQTICSQLNNLTRLVRTSLTHVKRRVVVSLVTTDVHFRDIVESLVAKRVTDERDFLWEQQLRYQWYAENDECEIQQANCRIKYGYEYMGACSRLVITPLTDRCWMTITGALELRYGAAPSGPAGTGKTETSKDLAKALGILCIVINCSSQMSCKMMGSILNGVIQAGTWICLDEFNRIDIEVLSVVGQQMSVLRNARLMGSSDVLLDGQSVPLREHHVIITMNPGYVGRTELPDNLKVSFRPVAMMVPDYALIAEILLFAEGFRLAKSLSRKITKLYKLCSEQLSQQAHYDFGMRAVRTVLTMAGSLKRSGASIVTNLSGITAANGATTDVANSSDENVILIKAMVGANTPKLTDDDNRLFLGIVRDLFPDTLKMLGANESEALLQGVGVFTPLATSGGVHWMNVLENEVCEQLRHDGLQSPRQWIKKILQLFATLEVRVGVVQIGSTGSGKSTALKILKAAVSALRDRVAHPDTRFQRVVSFTLNPKALSMVELYGFFHPVTHEWTDGLASKLLRTCIMEKNEEMLARHYANVAVGVNNDHSAWNLPFYWINFDGPIDVHWIESMNTVLDDNMTLCLANGERIKLLPKIQLLFEVADTSAASPATISRLGMVYYPCHCLGWQPFVDTWISKLTAPVPATLSSPAAESSAQPLLNSKTKTRISKYFEVFVAAGLSFLRSAAHSNTSARVPIATCELAFVATICHIFQVLLAQRTPPELFATVLPAMRGSNSSLEDTISSDALLSSEEQRNRCLDLIFIFSFAWSIGGNLNLDQQKGEFQDFLYNLISSNEEHLSSDILAVNGKIPTPAGLSQATGDIHDFFIDFQNFSFSPWANILLDQGQQQQPSRIVSGRLLVPTLEILKYRYLVELLTIDARKPVLLTGATGSGKSALVNHVLDVHARIAADINPSDSGADSLLSVLAHGKVLPLVLNMSAQTSSDSVQLSIESKFAKKRRTLLGAPVNKQLVVVFIDDVNMPSVDQHGAQPVIELLRQYLEFEGFYDREKFYWKDVKDSVLIAAGGLPGGGRQPLCPRFTRHFHAVFYLPSCNEAAMKTIFNSILAAHIVACGGSGMFAKNVKDTLLQTADATCELFQHVVKSLLPTPSKCHYTFNLRDVTKLMQGIVLGTRGLTGATSPSKQSDIQSVRTVSANTVVSLWAHEGIRVFRDRLMDDTDRTWFSEQLVEIANRNFGLSWTISNVFSTDSSIDQSHLLSSDGSGSPAKSGKTLLLFSPRRAEKTANNNDFVINYDQVGDLERYKVFLNGQIAAYNSNALLNSAHHPSLDLVLFEDAMVHTAAISRILVQPRGHAMLLGMGGCGKRSLARLAAFMTGFRCFEIEMKKNYGIEDFRDNLKYTMKLAALGETGAGHTKSVRGKAGHSTRTLNTNIAGGTPNPGSAIPTVFLINDSQLVSDSFLEDINTILNGGDIPKLFASDELEKIINDVKLLLERITNEAKASQTSQGHPSVTTDTDEFSRKDCEDYFHSMVQSSLHFVICMNPSAEVFRARVRQFPALINCTTIDYFNEWPKSALEYVAEFYLSPEEPENRFQGISVQNRRPSTPNLSSSPVIRSAVTSLCVEAHQSISAILPIFFSECRRQVYITSQHYLDLIALFRRIYQEKRAQWETKLQRLMAGVVKLEETNAVVATLQEELVTLQPVLVSKTKEAEELLAQVAIDQVEAEQVAKRVGADEAVVKEQQQEVAACQADAQRDLDQAIPALNAAVAALDSLDKKDITEVKGFVKPPQAVQVVMEAVCIMLGEKADWDNSKRILSRSTFMSELKDYDKDNIPIATLKKVRKYIDNPEFAVEEVKKVSHAAMSLCMWVHAVDTYARVFREVSPKRQRLAEMNLVLERANAKLATKQQELSKVLEKVRRLKEQCDATLTEKQRLLDESELTQQRLQNAEKLTVGLQDERIRWKSSIKLLKQEGSAILGDSFLTAACMSYLGSFDGLFRGRLVQHWAERTVALIGASTPFVLATAYGDVQKLREWQLLGLPSDSFSTDNAIYVLKSKLRWALMIDPQQQATQWIKRLEAVYHLETVKSDDKCLIQVVEDCLVGGKPLLIEDITETLDPSLEPVLTLKPYQRSNHGKRTYSKVQIKLEERLLETDVDLFRLYLTTKLANPHFLPDVFIRVNVVNFTVTRDGLEEQLLSDVVLRERMEIEERKHALLASIARDQQQLQNIEIKILNLLSDAKGNILDDTELIQALEKSKQTSNVVAHRLTESEATKLEVLQIRNQYQSVAVRGAILFFAIADLVEVDSMYQYSLEYFSRLFNLSLNDAPSKCNLSERLDSLKHYMTLAIYRNICRGLFKAHKKLFAFVICLRILINAGDLNPIYIRLLDQSVISPDISSTATQEQQNTRRTSTTASIRNPGSLKDTTSTADVVFRTLAKRLPIFTKVLESYCCENDAWCSWIASENPFVSRLPGDFNTILPRFLRLVLVRWLREDAFTTAVCSFVEETLGTELLAEINGDVSMHDVYCDVDRSTPCMFILSPGADPISALERYAREKGLGEDKYHVISLGQGQGPIVELKMEECKQKGFWLILQNVHLAKSWLPTLQSKLSSLSQDVRSGSVHQDFRLFLASFPVTYFPISILQNSVKVMTESPNGVKANLQRSMLLINQLNADLDKRTVVMTTNSNITMKLRLAFGLSFFHAVVRERSKFGTLGWNLKYDFSDADFVSVVMLQRRLIDAVTAAFENNNNSHTFQEDAEVRDQSIGADVDTIKQVPWDALLFLAGEIYYGGRVTDECDRRCLMAVLRRFCSKSSYTSETQINRRNEFGIPKVFTRAKSSTSVQNSLFSSIDDAFFAPEFQSEDEMARFIDALPEMDGPDVFGMHPNAHISYQKQLGQEFVKVVVQLQSSQINASGVPSTDADRDLSDKDVNSSGNYPIELATLEICQEIHEQLPPSSMIETTKSFLTKQQLDKSQDPLTVVLQQEVISCHKLVTHISSSLGEVRHAIRGIAVMTVKMEKTLHSLVQHQVPDDWIANDTHILPTTQSLSQWLRSLLFRCEFLHRWAERGRPPNNMFPLPVFSFPQGLFTAILQRYARKQTIPIHFLDFQFRVLGEHENLALTSTVEATEGQQSTDSGADEGAYLTGLLLEGAQWNSELHCLWQAQHGVMWQTMPAIHILPQRSSSLVGVSLASSRRLDLPNNNLDPSGSSRETSTAGTKLISRLGESTRRMNSTINTGEGVVGNDDRPSDKLLGENTANLISYSCPVYRTGLRKGTLSTTGTSTNLVLAIDLPCHGNPDYFVLNGTALICSAKLE</sequence>
<dbReference type="FunFam" id="3.20.180.20:FF:000001">
    <property type="entry name" value="Dynein axonemal heavy chain 5"/>
    <property type="match status" value="1"/>
</dbReference>
<feature type="region of interest" description="Disordered" evidence="14">
    <location>
        <begin position="410"/>
        <end position="446"/>
    </location>
</feature>
<dbReference type="InterPro" id="IPR026983">
    <property type="entry name" value="DHC"/>
</dbReference>
<dbReference type="Gene3D" id="3.40.50.300">
    <property type="entry name" value="P-loop containing nucleotide triphosphate hydrolases"/>
    <property type="match status" value="6"/>
</dbReference>
<dbReference type="GO" id="GO:0005930">
    <property type="term" value="C:axoneme"/>
    <property type="evidence" value="ECO:0007669"/>
    <property type="project" value="UniProtKB-SubCell"/>
</dbReference>
<feature type="compositionally biased region" description="Basic and acidic residues" evidence="14">
    <location>
        <begin position="429"/>
        <end position="439"/>
    </location>
</feature>
<feature type="region of interest" description="Disordered" evidence="14">
    <location>
        <begin position="3813"/>
        <end position="3835"/>
    </location>
</feature>